<accession>A0ABW0V363</accession>
<dbReference type="EMBL" id="JBHSOC010000001">
    <property type="protein sequence ID" value="MFC5639818.1"/>
    <property type="molecule type" value="Genomic_DNA"/>
</dbReference>
<dbReference type="Proteomes" id="UP001596066">
    <property type="component" value="Unassembled WGS sequence"/>
</dbReference>
<dbReference type="InterPro" id="IPR023809">
    <property type="entry name" value="Thiopep_bacteriocin_synth_dom"/>
</dbReference>
<keyword evidence="3" id="KW-1185">Reference proteome</keyword>
<name>A0ABW0V363_9ACTN</name>
<feature type="domain" description="Thiopeptide-type bacteriocin biosynthesis" evidence="1">
    <location>
        <begin position="6"/>
        <end position="345"/>
    </location>
</feature>
<dbReference type="InterPro" id="IPR054643">
    <property type="entry name" value="TbtD_PbtD_pyrid"/>
</dbReference>
<evidence type="ECO:0000313" key="2">
    <source>
        <dbReference type="EMBL" id="MFC5639818.1"/>
    </source>
</evidence>
<reference evidence="3" key="1">
    <citation type="journal article" date="2019" name="Int. J. Syst. Evol. Microbiol.">
        <title>The Global Catalogue of Microorganisms (GCM) 10K type strain sequencing project: providing services to taxonomists for standard genome sequencing and annotation.</title>
        <authorList>
            <consortium name="The Broad Institute Genomics Platform"/>
            <consortium name="The Broad Institute Genome Sequencing Center for Infectious Disease"/>
            <person name="Wu L."/>
            <person name="Ma J."/>
        </authorList>
    </citation>
    <scope>NUCLEOTIDE SEQUENCE [LARGE SCALE GENOMIC DNA]</scope>
    <source>
        <strain evidence="3">CGMCC 4.1622</strain>
    </source>
</reference>
<evidence type="ECO:0000313" key="3">
    <source>
        <dbReference type="Proteomes" id="UP001596066"/>
    </source>
</evidence>
<comment type="caution">
    <text evidence="2">The sequence shown here is derived from an EMBL/GenBank/DDBJ whole genome shotgun (WGS) entry which is preliminary data.</text>
</comment>
<dbReference type="NCBIfam" id="NF045556">
    <property type="entry name" value="TbtD_PbtD_pyrid"/>
    <property type="match status" value="1"/>
</dbReference>
<evidence type="ECO:0000259" key="1">
    <source>
        <dbReference type="Pfam" id="PF14028"/>
    </source>
</evidence>
<proteinExistence type="predicted"/>
<gene>
    <name evidence="2" type="ORF">ACFPZF_00395</name>
</gene>
<dbReference type="RefSeq" id="WP_346140990.1">
    <property type="nucleotide sequence ID" value="NZ_BAAAUA010000002.1"/>
</dbReference>
<sequence length="388" mass="42933">MTESLWRSVNVFRHDSGGDRTDLLLDAVRPFIDAVSPAVSGVYFQPHWRRGPHVRIPVLASDEAFAQVVVPAVSGVLDEYLRAHPSTVVLDERAAHPHHLRLAEHERESGPLTPWAPNNTIEIAPHDQRLTVLGGQAAADLLAEYYVESNAVVFEILDHIRGGGSKMALAVDLFIAAANRFLPPVTYGYLSYRGHADAYLAKLPDGMRERFDQVYAASGEHVRRRVVEITAADDYHDVVPFSGLLDILLRYRNRAGALLASGALALNTDEHGDPQAWGSSWSAWSDRSPFHKTLGGHRAAADQLGGWSEFQQYRVVLNWLYLNMYRLGIGEMERNLICHVVSRAVEDVHGVTALDRIQDLIGFVDNGGRLRPARTESAPPGSNRYSVG</sequence>
<dbReference type="Pfam" id="PF14028">
    <property type="entry name" value="Lant_dehydr_C"/>
    <property type="match status" value="1"/>
</dbReference>
<protein>
    <submittedName>
        <fullName evidence="2">Thiopeptide maturation pyridine synthase</fullName>
    </submittedName>
</protein>
<organism evidence="2 3">
    <name type="scientific">Kitasatospora cinereorecta</name>
    <dbReference type="NCBI Taxonomy" id="285560"/>
    <lineage>
        <taxon>Bacteria</taxon>
        <taxon>Bacillati</taxon>
        <taxon>Actinomycetota</taxon>
        <taxon>Actinomycetes</taxon>
        <taxon>Kitasatosporales</taxon>
        <taxon>Streptomycetaceae</taxon>
        <taxon>Kitasatospora</taxon>
    </lineage>
</organism>